<sequence>MRLVEFSADMMRIKKTARLASQSRQCEEPGFRRTPDVDPAQIMDMRQISCNARVKWLRQSDNLCALRESVASVNCLNAIFLWAASGIASAFVCVSAIVAALHSAPGLLMGELAA</sequence>
<evidence type="ECO:0000313" key="2">
    <source>
        <dbReference type="EMBL" id="MBB5573928.1"/>
    </source>
</evidence>
<keyword evidence="1" id="KW-0812">Transmembrane</keyword>
<keyword evidence="3" id="KW-1185">Reference proteome</keyword>
<evidence type="ECO:0000313" key="3">
    <source>
        <dbReference type="Proteomes" id="UP000549882"/>
    </source>
</evidence>
<accession>A0A7W8XQW3</accession>
<keyword evidence="1" id="KW-1133">Transmembrane helix</keyword>
<feature type="transmembrane region" description="Helical" evidence="1">
    <location>
        <begin position="79"/>
        <end position="101"/>
    </location>
</feature>
<keyword evidence="1" id="KW-0472">Membrane</keyword>
<reference evidence="2 3" key="1">
    <citation type="submission" date="2020-08" db="EMBL/GenBank/DDBJ databases">
        <title>Genomic Encyclopedia of Type Strains, Phase IV (KMG-V): Genome sequencing to study the core and pangenomes of soil and plant-associated prokaryotes.</title>
        <authorList>
            <person name="Whitman W."/>
        </authorList>
    </citation>
    <scope>NUCLEOTIDE SEQUENCE [LARGE SCALE GENOMIC DNA]</scope>
    <source>
        <strain evidence="2 3">SEMIA 4064</strain>
    </source>
</reference>
<protein>
    <submittedName>
        <fullName evidence="2">Uncharacterized protein</fullName>
    </submittedName>
</protein>
<comment type="caution">
    <text evidence="2">The sequence shown here is derived from an EMBL/GenBank/DDBJ whole genome shotgun (WGS) entry which is preliminary data.</text>
</comment>
<name>A0A7W8XQW3_9HYPH</name>
<evidence type="ECO:0000256" key="1">
    <source>
        <dbReference type="SAM" id="Phobius"/>
    </source>
</evidence>
<dbReference type="EMBL" id="JACHBI010000004">
    <property type="protein sequence ID" value="MBB5573928.1"/>
    <property type="molecule type" value="Genomic_DNA"/>
</dbReference>
<dbReference type="Proteomes" id="UP000549882">
    <property type="component" value="Unassembled WGS sequence"/>
</dbReference>
<dbReference type="AlphaFoldDB" id="A0A7W8XQW3"/>
<proteinExistence type="predicted"/>
<organism evidence="2 3">
    <name type="scientific">Rhizobium paranaense</name>
    <dbReference type="NCBI Taxonomy" id="1650438"/>
    <lineage>
        <taxon>Bacteria</taxon>
        <taxon>Pseudomonadati</taxon>
        <taxon>Pseudomonadota</taxon>
        <taxon>Alphaproteobacteria</taxon>
        <taxon>Hyphomicrobiales</taxon>
        <taxon>Rhizobiaceae</taxon>
        <taxon>Rhizobium/Agrobacterium group</taxon>
        <taxon>Rhizobium</taxon>
    </lineage>
</organism>
<gene>
    <name evidence="2" type="ORF">GGD50_002550</name>
</gene>